<dbReference type="SFLD" id="SFLDG01200">
    <property type="entry name" value="SUF1.1"/>
    <property type="match status" value="1"/>
</dbReference>
<keyword evidence="5" id="KW-0472">Membrane</keyword>
<dbReference type="InterPro" id="IPR026928">
    <property type="entry name" value="FAX/IsoI-like"/>
</dbReference>
<dbReference type="PANTHER" id="PTHR12289">
    <property type="entry name" value="METAXIN RELATED"/>
    <property type="match status" value="1"/>
</dbReference>
<dbReference type="InterPro" id="IPR012336">
    <property type="entry name" value="Thioredoxin-like_fold"/>
</dbReference>
<name>A0A6F9DVQ5_9ASCI</name>
<sequence length="356" mass="40091">MFSIFLIQTRFFCTRKASNIKMPFKSPDADVTVFQFPKSMLIPSTSAFCLKLETFLRMANITYKNERTFSGSSKGKLPYITHKGKQVEDSNFIIKYINKELEIDLDANLSPAEKAVAHGFKRMCEENLYWVAVYQRWMVENGAFLKRMPMTGMRKKLLPVLLAVKVKPGLKSQLHGHGIGRHTKEEIYEIGENDIKALSDYLGDKPYLMGNEVSEVDATVFGNIAQWVYALPDAPLKKYVMESTKNLVEYCERIKEKYWPDWQECLLQHPDANKPQDQAKPAEPAAGDAEAKPEEPAVNGEQEKQAEGAEEQNAAGDVPAEQTNGEAEPSQETDAKPEPEQVEQAETKADEQTAAS</sequence>
<keyword evidence="5" id="KW-0812">Transmembrane</keyword>
<dbReference type="InterPro" id="IPR050931">
    <property type="entry name" value="Mito_Protein_Transport_Metaxin"/>
</dbReference>
<evidence type="ECO:0000256" key="1">
    <source>
        <dbReference type="ARBA" id="ARBA00006475"/>
    </source>
</evidence>
<evidence type="ECO:0000259" key="4">
    <source>
        <dbReference type="Pfam" id="PF17172"/>
    </source>
</evidence>
<feature type="compositionally biased region" description="Basic and acidic residues" evidence="2">
    <location>
        <begin position="289"/>
        <end position="307"/>
    </location>
</feature>
<dbReference type="Pfam" id="PF17171">
    <property type="entry name" value="GST_C_6"/>
    <property type="match status" value="1"/>
</dbReference>
<dbReference type="CDD" id="cd03193">
    <property type="entry name" value="GST_C_Metaxin"/>
    <property type="match status" value="1"/>
</dbReference>
<dbReference type="InterPro" id="IPR036249">
    <property type="entry name" value="Thioredoxin-like_sf"/>
</dbReference>
<reference evidence="5" key="1">
    <citation type="submission" date="2020-04" db="EMBL/GenBank/DDBJ databases">
        <authorList>
            <person name="Neveu A P."/>
        </authorList>
    </citation>
    <scope>NUCLEOTIDE SEQUENCE</scope>
    <source>
        <tissue evidence="5">Whole embryo</tissue>
    </source>
</reference>
<dbReference type="Pfam" id="PF17172">
    <property type="entry name" value="GST_N_4"/>
    <property type="match status" value="1"/>
</dbReference>
<accession>A0A6F9DVQ5</accession>
<dbReference type="SFLD" id="SFLDG01180">
    <property type="entry name" value="SUF1"/>
    <property type="match status" value="1"/>
</dbReference>
<dbReference type="AlphaFoldDB" id="A0A6F9DVQ5"/>
<dbReference type="SUPFAM" id="SSF47616">
    <property type="entry name" value="GST C-terminal domain-like"/>
    <property type="match status" value="1"/>
</dbReference>
<dbReference type="InterPro" id="IPR036282">
    <property type="entry name" value="Glutathione-S-Trfase_C_sf"/>
</dbReference>
<evidence type="ECO:0000313" key="5">
    <source>
        <dbReference type="EMBL" id="CAB3267118.1"/>
    </source>
</evidence>
<feature type="region of interest" description="Disordered" evidence="2">
    <location>
        <begin position="271"/>
        <end position="356"/>
    </location>
</feature>
<feature type="compositionally biased region" description="Basic and acidic residues" evidence="2">
    <location>
        <begin position="333"/>
        <end position="356"/>
    </location>
</feature>
<protein>
    <submittedName>
        <fullName evidence="5">Transmembrane protein 87A-like</fullName>
    </submittedName>
</protein>
<dbReference type="SUPFAM" id="SSF52833">
    <property type="entry name" value="Thioredoxin-like"/>
    <property type="match status" value="1"/>
</dbReference>
<dbReference type="PANTHER" id="PTHR12289:SF41">
    <property type="entry name" value="FAILED AXON CONNECTIONS-RELATED"/>
    <property type="match status" value="1"/>
</dbReference>
<feature type="domain" description="Metaxin glutathione S-transferase" evidence="3">
    <location>
        <begin position="192"/>
        <end position="254"/>
    </location>
</feature>
<feature type="domain" description="Thioredoxin-like fold" evidence="4">
    <location>
        <begin position="47"/>
        <end position="140"/>
    </location>
</feature>
<dbReference type="EMBL" id="LR791256">
    <property type="protein sequence ID" value="CAB3267118.1"/>
    <property type="molecule type" value="mRNA"/>
</dbReference>
<dbReference type="InterPro" id="IPR040079">
    <property type="entry name" value="Glutathione_S-Trfase"/>
</dbReference>
<organism evidence="5">
    <name type="scientific">Phallusia mammillata</name>
    <dbReference type="NCBI Taxonomy" id="59560"/>
    <lineage>
        <taxon>Eukaryota</taxon>
        <taxon>Metazoa</taxon>
        <taxon>Chordata</taxon>
        <taxon>Tunicata</taxon>
        <taxon>Ascidiacea</taxon>
        <taxon>Phlebobranchia</taxon>
        <taxon>Ascidiidae</taxon>
        <taxon>Phallusia</taxon>
    </lineage>
</organism>
<comment type="similarity">
    <text evidence="1">Belongs to the FAX family.</text>
</comment>
<proteinExistence type="evidence at transcript level"/>
<evidence type="ECO:0000259" key="3">
    <source>
        <dbReference type="Pfam" id="PF17171"/>
    </source>
</evidence>
<gene>
    <name evidence="5" type="primary">Tmem87a-001</name>
</gene>
<dbReference type="Gene3D" id="1.20.1050.10">
    <property type="match status" value="1"/>
</dbReference>
<dbReference type="SFLD" id="SFLDS00019">
    <property type="entry name" value="Glutathione_Transferase_(cytos"/>
    <property type="match status" value="1"/>
</dbReference>
<dbReference type="InterPro" id="IPR033468">
    <property type="entry name" value="Metaxin_GST"/>
</dbReference>
<dbReference type="GO" id="GO:0005737">
    <property type="term" value="C:cytoplasm"/>
    <property type="evidence" value="ECO:0007669"/>
    <property type="project" value="TreeGrafter"/>
</dbReference>
<evidence type="ECO:0000256" key="2">
    <source>
        <dbReference type="SAM" id="MobiDB-lite"/>
    </source>
</evidence>